<proteinExistence type="predicted"/>
<reference evidence="1" key="1">
    <citation type="submission" date="2014-09" db="EMBL/GenBank/DDBJ databases">
        <authorList>
            <person name="Magalhaes I.L.F."/>
            <person name="Oliveira U."/>
            <person name="Santos F.R."/>
            <person name="Vidigal T.H.D.A."/>
            <person name="Brescovit A.D."/>
            <person name="Santos A.J."/>
        </authorList>
    </citation>
    <scope>NUCLEOTIDE SEQUENCE</scope>
    <source>
        <tissue evidence="1">Shoot tissue taken approximately 20 cm above the soil surface</tissue>
    </source>
</reference>
<protein>
    <submittedName>
        <fullName evidence="1">Uncharacterized protein</fullName>
    </submittedName>
</protein>
<sequence length="65" mass="7372">MAGDVDTRKSTSRCIFFLGSSPISWYSLKQRVVCNTPVSNMAGPTPRWVDPTHPPTCLRFRPRFT</sequence>
<reference evidence="1" key="2">
    <citation type="journal article" date="2015" name="Data Brief">
        <title>Shoot transcriptome of the giant reed, Arundo donax.</title>
        <authorList>
            <person name="Barrero R.A."/>
            <person name="Guerrero F.D."/>
            <person name="Moolhuijzen P."/>
            <person name="Goolsby J.A."/>
            <person name="Tidwell J."/>
            <person name="Bellgard S.E."/>
            <person name="Bellgard M.I."/>
        </authorList>
    </citation>
    <scope>NUCLEOTIDE SEQUENCE</scope>
    <source>
        <tissue evidence="1">Shoot tissue taken approximately 20 cm above the soil surface</tissue>
    </source>
</reference>
<dbReference type="AlphaFoldDB" id="A0A0A9C7V1"/>
<accession>A0A0A9C7V1</accession>
<name>A0A0A9C7V1_ARUDO</name>
<organism evidence="1">
    <name type="scientific">Arundo donax</name>
    <name type="common">Giant reed</name>
    <name type="synonym">Donax arundinaceus</name>
    <dbReference type="NCBI Taxonomy" id="35708"/>
    <lineage>
        <taxon>Eukaryota</taxon>
        <taxon>Viridiplantae</taxon>
        <taxon>Streptophyta</taxon>
        <taxon>Embryophyta</taxon>
        <taxon>Tracheophyta</taxon>
        <taxon>Spermatophyta</taxon>
        <taxon>Magnoliopsida</taxon>
        <taxon>Liliopsida</taxon>
        <taxon>Poales</taxon>
        <taxon>Poaceae</taxon>
        <taxon>PACMAD clade</taxon>
        <taxon>Arundinoideae</taxon>
        <taxon>Arundineae</taxon>
        <taxon>Arundo</taxon>
    </lineage>
</organism>
<dbReference type="EMBL" id="GBRH01226299">
    <property type="protein sequence ID" value="JAD71596.1"/>
    <property type="molecule type" value="Transcribed_RNA"/>
</dbReference>
<evidence type="ECO:0000313" key="1">
    <source>
        <dbReference type="EMBL" id="JAD71596.1"/>
    </source>
</evidence>